<evidence type="ECO:0000256" key="1">
    <source>
        <dbReference type="ARBA" id="ARBA00004141"/>
    </source>
</evidence>
<dbReference type="EMBL" id="CAICTM010001852">
    <property type="protein sequence ID" value="CAB9526601.1"/>
    <property type="molecule type" value="Genomic_DNA"/>
</dbReference>
<feature type="transmembrane region" description="Helical" evidence="5">
    <location>
        <begin position="44"/>
        <end position="68"/>
    </location>
</feature>
<protein>
    <submittedName>
        <fullName evidence="6">Uncharacterized protein</fullName>
    </submittedName>
</protein>
<keyword evidence="4 5" id="KW-0472">Membrane</keyword>
<evidence type="ECO:0000256" key="4">
    <source>
        <dbReference type="ARBA" id="ARBA00023136"/>
    </source>
</evidence>
<dbReference type="Proteomes" id="UP001153069">
    <property type="component" value="Unassembled WGS sequence"/>
</dbReference>
<organism evidence="6 7">
    <name type="scientific">Seminavis robusta</name>
    <dbReference type="NCBI Taxonomy" id="568900"/>
    <lineage>
        <taxon>Eukaryota</taxon>
        <taxon>Sar</taxon>
        <taxon>Stramenopiles</taxon>
        <taxon>Ochrophyta</taxon>
        <taxon>Bacillariophyta</taxon>
        <taxon>Bacillariophyceae</taxon>
        <taxon>Bacillariophycidae</taxon>
        <taxon>Naviculales</taxon>
        <taxon>Naviculaceae</taxon>
        <taxon>Seminavis</taxon>
    </lineage>
</organism>
<feature type="transmembrane region" description="Helical" evidence="5">
    <location>
        <begin position="100"/>
        <end position="118"/>
    </location>
</feature>
<keyword evidence="7" id="KW-1185">Reference proteome</keyword>
<dbReference type="GO" id="GO:0005886">
    <property type="term" value="C:plasma membrane"/>
    <property type="evidence" value="ECO:0007669"/>
    <property type="project" value="TreeGrafter"/>
</dbReference>
<dbReference type="GO" id="GO:0004930">
    <property type="term" value="F:G protein-coupled receptor activity"/>
    <property type="evidence" value="ECO:0007669"/>
    <property type="project" value="TreeGrafter"/>
</dbReference>
<feature type="transmembrane region" description="Helical" evidence="5">
    <location>
        <begin position="12"/>
        <end position="32"/>
    </location>
</feature>
<dbReference type="PANTHER" id="PTHR23112:SF0">
    <property type="entry name" value="TRANSMEMBRANE PROTEIN 116"/>
    <property type="match status" value="1"/>
</dbReference>
<name>A0A9N8HUP9_9STRA</name>
<comment type="caution">
    <text evidence="6">The sequence shown here is derived from an EMBL/GenBank/DDBJ whole genome shotgun (WGS) entry which is preliminary data.</text>
</comment>
<feature type="transmembrane region" description="Helical" evidence="5">
    <location>
        <begin position="155"/>
        <end position="183"/>
    </location>
</feature>
<evidence type="ECO:0000256" key="2">
    <source>
        <dbReference type="ARBA" id="ARBA00022692"/>
    </source>
</evidence>
<comment type="subcellular location">
    <subcellularLocation>
        <location evidence="1">Membrane</location>
        <topology evidence="1">Multi-pass membrane protein</topology>
    </subcellularLocation>
</comment>
<dbReference type="OrthoDB" id="4580974at2759"/>
<gene>
    <name evidence="6" type="ORF">SEMRO_1854_G301830.1</name>
</gene>
<evidence type="ECO:0000256" key="3">
    <source>
        <dbReference type="ARBA" id="ARBA00022989"/>
    </source>
</evidence>
<dbReference type="GO" id="GO:0007189">
    <property type="term" value="P:adenylate cyclase-activating G protein-coupled receptor signaling pathway"/>
    <property type="evidence" value="ECO:0007669"/>
    <property type="project" value="TreeGrafter"/>
</dbReference>
<dbReference type="AlphaFoldDB" id="A0A9N8HUP9"/>
<sequence length="185" mass="20859">MSEAQLKSLVLIPKFTGGLSMIGSSIVCWDILRDRQKKLKKVYHRLLLVMSSMDIVLSFSLFLSTWPIPEDTPNAPWLAAGNDATCTAQGFAQVFFMPALFYNAYLSIYYVLVIVYGWSERRIVPLEKCAHGFTFVFSCVTAFTALALGMYGSNFLVWCFITGSWNIQLAINIAWQWAAWVVVLS</sequence>
<dbReference type="PANTHER" id="PTHR23112">
    <property type="entry name" value="G PROTEIN-COUPLED RECEPTOR 157-RELATED"/>
    <property type="match status" value="1"/>
</dbReference>
<feature type="transmembrane region" description="Helical" evidence="5">
    <location>
        <begin position="130"/>
        <end position="149"/>
    </location>
</feature>
<evidence type="ECO:0000313" key="7">
    <source>
        <dbReference type="Proteomes" id="UP001153069"/>
    </source>
</evidence>
<proteinExistence type="predicted"/>
<keyword evidence="3 5" id="KW-1133">Transmembrane helix</keyword>
<accession>A0A9N8HUP9</accession>
<keyword evidence="2 5" id="KW-0812">Transmembrane</keyword>
<evidence type="ECO:0000256" key="5">
    <source>
        <dbReference type="SAM" id="Phobius"/>
    </source>
</evidence>
<evidence type="ECO:0000313" key="6">
    <source>
        <dbReference type="EMBL" id="CAB9526601.1"/>
    </source>
</evidence>
<reference evidence="6" key="1">
    <citation type="submission" date="2020-06" db="EMBL/GenBank/DDBJ databases">
        <authorList>
            <consortium name="Plant Systems Biology data submission"/>
        </authorList>
    </citation>
    <scope>NUCLEOTIDE SEQUENCE</scope>
    <source>
        <strain evidence="6">D6</strain>
    </source>
</reference>